<dbReference type="Gene3D" id="3.30.160.60">
    <property type="entry name" value="Classic Zinc Finger"/>
    <property type="match status" value="1"/>
</dbReference>
<feature type="domain" description="C2H2-type" evidence="3">
    <location>
        <begin position="302"/>
        <end position="329"/>
    </location>
</feature>
<feature type="compositionally biased region" description="Low complexity" evidence="2">
    <location>
        <begin position="147"/>
        <end position="162"/>
    </location>
</feature>
<dbReference type="PROSITE" id="PS00028">
    <property type="entry name" value="ZINC_FINGER_C2H2_1"/>
    <property type="match status" value="4"/>
</dbReference>
<proteinExistence type="predicted"/>
<dbReference type="AlphaFoldDB" id="A0A9P0DM42"/>
<protein>
    <recommendedName>
        <fullName evidence="3">C2H2-type domain-containing protein</fullName>
    </recommendedName>
</protein>
<feature type="compositionally biased region" description="Basic residues" evidence="2">
    <location>
        <begin position="163"/>
        <end position="181"/>
    </location>
</feature>
<evidence type="ECO:0000259" key="3">
    <source>
        <dbReference type="PROSITE" id="PS50157"/>
    </source>
</evidence>
<name>A0A9P0DM42_PHACE</name>
<feature type="region of interest" description="Disordered" evidence="2">
    <location>
        <begin position="107"/>
        <end position="181"/>
    </location>
</feature>
<dbReference type="SMART" id="SM00355">
    <property type="entry name" value="ZnF_C2H2"/>
    <property type="match status" value="5"/>
</dbReference>
<organism evidence="4 5">
    <name type="scientific">Phaedon cochleariae</name>
    <name type="common">Mustard beetle</name>
    <dbReference type="NCBI Taxonomy" id="80249"/>
    <lineage>
        <taxon>Eukaryota</taxon>
        <taxon>Metazoa</taxon>
        <taxon>Ecdysozoa</taxon>
        <taxon>Arthropoda</taxon>
        <taxon>Hexapoda</taxon>
        <taxon>Insecta</taxon>
        <taxon>Pterygota</taxon>
        <taxon>Neoptera</taxon>
        <taxon>Endopterygota</taxon>
        <taxon>Coleoptera</taxon>
        <taxon>Polyphaga</taxon>
        <taxon>Cucujiformia</taxon>
        <taxon>Chrysomeloidea</taxon>
        <taxon>Chrysomelidae</taxon>
        <taxon>Chrysomelinae</taxon>
        <taxon>Chrysomelini</taxon>
        <taxon>Phaedon</taxon>
    </lineage>
</organism>
<evidence type="ECO:0000256" key="1">
    <source>
        <dbReference type="PROSITE-ProRule" id="PRU00042"/>
    </source>
</evidence>
<reference evidence="4" key="2">
    <citation type="submission" date="2022-10" db="EMBL/GenBank/DDBJ databases">
        <authorList>
            <consortium name="ENA_rothamsted_submissions"/>
            <consortium name="culmorum"/>
            <person name="King R."/>
        </authorList>
    </citation>
    <scope>NUCLEOTIDE SEQUENCE</scope>
</reference>
<dbReference type="GO" id="GO:0008270">
    <property type="term" value="F:zinc ion binding"/>
    <property type="evidence" value="ECO:0007669"/>
    <property type="project" value="UniProtKB-KW"/>
</dbReference>
<keyword evidence="1" id="KW-0862">Zinc</keyword>
<evidence type="ECO:0000313" key="5">
    <source>
        <dbReference type="Proteomes" id="UP001153737"/>
    </source>
</evidence>
<evidence type="ECO:0000313" key="4">
    <source>
        <dbReference type="EMBL" id="CAH1154414.1"/>
    </source>
</evidence>
<keyword evidence="1" id="KW-0479">Metal-binding</keyword>
<dbReference type="OrthoDB" id="654211at2759"/>
<keyword evidence="1" id="KW-0863">Zinc-finger</keyword>
<keyword evidence="5" id="KW-1185">Reference proteome</keyword>
<dbReference type="PROSITE" id="PS50157">
    <property type="entry name" value="ZINC_FINGER_C2H2_2"/>
    <property type="match status" value="1"/>
</dbReference>
<evidence type="ECO:0000256" key="2">
    <source>
        <dbReference type="SAM" id="MobiDB-lite"/>
    </source>
</evidence>
<sequence>MITVRCMVCRRRLNTTKSLIVHYLKGHSKLKIIKHLLKVSIIQSTQVLRNYLPIKRRKNIRKPTRKVLLNSESLQTETLYLNENIRILCGPNEVIIGDSKSSVDTEFSFQDSSTETKKNMKSRKRGSQDLDNGDDNNNANPKCLQISCSPSASSEGSNSSHPIYKRKIKRKKNFPKKAQQRHYRIDITKLQNAQSLDEKNGHFYTCHCREKKYREPNNVLQKGDLRIITSDTESCSDSGKYSFMPIVDTKVFCQKCGSGYKTEEELVDHMYVHESFCRLCNIPFACEFSFKQHMQLHVFRLFVCHVCHAEFPFKDMLLRHFDCHVEDRTFENVLDMEEDYRMCRYNFMSRNYRSSINSILRFLGDLPDIYYCSYRFSKIVCDICYAEVYFYEYERHLQSCHNY</sequence>
<dbReference type="InterPro" id="IPR013087">
    <property type="entry name" value="Znf_C2H2_type"/>
</dbReference>
<gene>
    <name evidence="4" type="ORF">PHAECO_LOCUS5255</name>
</gene>
<dbReference type="Proteomes" id="UP001153737">
    <property type="component" value="Chromosome 16"/>
</dbReference>
<dbReference type="EMBL" id="OU896722">
    <property type="protein sequence ID" value="CAH1154414.1"/>
    <property type="molecule type" value="Genomic_DNA"/>
</dbReference>
<accession>A0A9P0DM42</accession>
<reference evidence="4" key="1">
    <citation type="submission" date="2022-01" db="EMBL/GenBank/DDBJ databases">
        <authorList>
            <person name="King R."/>
        </authorList>
    </citation>
    <scope>NUCLEOTIDE SEQUENCE</scope>
</reference>